<evidence type="ECO:0000256" key="2">
    <source>
        <dbReference type="ARBA" id="ARBA00022964"/>
    </source>
</evidence>
<dbReference type="InterPro" id="IPR012786">
    <property type="entry name" value="Protocat_dOase_a"/>
</dbReference>
<dbReference type="InterPro" id="IPR015889">
    <property type="entry name" value="Intradiol_dOase_core"/>
</dbReference>
<accession>A0ABN6RKZ1</accession>
<keyword evidence="2" id="KW-0223">Dioxygenase</keyword>
<keyword evidence="3" id="KW-0560">Oxidoreductase</keyword>
<dbReference type="EMBL" id="AP026561">
    <property type="protein sequence ID" value="BDP43428.1"/>
    <property type="molecule type" value="Genomic_DNA"/>
</dbReference>
<comment type="similarity">
    <text evidence="1">Belongs to the intradiol ring-cleavage dioxygenase family.</text>
</comment>
<geneLocation type="plasmid" evidence="6 7">
    <name>pDAETH-1</name>
</geneLocation>
<feature type="domain" description="Intradiol ring-cleavage dioxygenases" evidence="5">
    <location>
        <begin position="59"/>
        <end position="87"/>
    </location>
</feature>
<proteinExistence type="inferred from homology"/>
<name>A0ABN6RKZ1_9DEIO</name>
<evidence type="ECO:0000259" key="5">
    <source>
        <dbReference type="PROSITE" id="PS00083"/>
    </source>
</evidence>
<feature type="compositionally biased region" description="Polar residues" evidence="4">
    <location>
        <begin position="1"/>
        <end position="10"/>
    </location>
</feature>
<dbReference type="Gene3D" id="2.60.130.10">
    <property type="entry name" value="Aromatic compound dioxygenase"/>
    <property type="match status" value="1"/>
</dbReference>
<keyword evidence="6" id="KW-0614">Plasmid</keyword>
<evidence type="ECO:0000256" key="4">
    <source>
        <dbReference type="SAM" id="MobiDB-lite"/>
    </source>
</evidence>
<dbReference type="SUPFAM" id="SSF49482">
    <property type="entry name" value="Aromatic compound dioxygenase"/>
    <property type="match status" value="1"/>
</dbReference>
<protein>
    <submittedName>
        <fullName evidence="6">Protocatechuate 3,4-dioxygenase subunit alpha</fullName>
    </submittedName>
</protein>
<evidence type="ECO:0000313" key="6">
    <source>
        <dbReference type="EMBL" id="BDP43428.1"/>
    </source>
</evidence>
<dbReference type="Proteomes" id="UP001064971">
    <property type="component" value="Plasmid pDAETH-1"/>
</dbReference>
<dbReference type="RefSeq" id="WP_264777910.1">
    <property type="nucleotide sequence ID" value="NZ_AP026561.1"/>
</dbReference>
<dbReference type="PROSITE" id="PS00083">
    <property type="entry name" value="INTRADIOL_DIOXYGENAS"/>
    <property type="match status" value="1"/>
</dbReference>
<dbReference type="NCBIfam" id="TIGR02423">
    <property type="entry name" value="protocat_alph"/>
    <property type="match status" value="1"/>
</dbReference>
<evidence type="ECO:0000256" key="3">
    <source>
        <dbReference type="ARBA" id="ARBA00023002"/>
    </source>
</evidence>
<evidence type="ECO:0000313" key="7">
    <source>
        <dbReference type="Proteomes" id="UP001064971"/>
    </source>
</evidence>
<dbReference type="Pfam" id="PF00775">
    <property type="entry name" value="Dioxygenase_C"/>
    <property type="match status" value="1"/>
</dbReference>
<dbReference type="CDD" id="cd03463">
    <property type="entry name" value="3_4-PCD_alpha"/>
    <property type="match status" value="1"/>
</dbReference>
<dbReference type="InterPro" id="IPR000627">
    <property type="entry name" value="Intradiol_dOase_C"/>
</dbReference>
<dbReference type="PANTHER" id="PTHR33711">
    <property type="entry name" value="DIOXYGENASE, PUTATIVE (AFU_ORTHOLOGUE AFUA_2G02910)-RELATED"/>
    <property type="match status" value="1"/>
</dbReference>
<feature type="region of interest" description="Disordered" evidence="4">
    <location>
        <begin position="1"/>
        <end position="23"/>
    </location>
</feature>
<evidence type="ECO:0000256" key="1">
    <source>
        <dbReference type="ARBA" id="ARBA00007825"/>
    </source>
</evidence>
<organism evidence="6 7">
    <name type="scientific">Deinococcus aetherius</name>
    <dbReference type="NCBI Taxonomy" id="200252"/>
    <lineage>
        <taxon>Bacteria</taxon>
        <taxon>Thermotogati</taxon>
        <taxon>Deinococcota</taxon>
        <taxon>Deinococci</taxon>
        <taxon>Deinococcales</taxon>
        <taxon>Deinococcaceae</taxon>
        <taxon>Deinococcus</taxon>
    </lineage>
</organism>
<keyword evidence="7" id="KW-1185">Reference proteome</keyword>
<gene>
    <name evidence="6" type="primary">pcaG</name>
    <name evidence="6" type="ORF">DAETH_33970</name>
</gene>
<sequence>MPLSPETSNIPAEDFGPSPSQTVGPYFHQGLVFGQGLVHGEENVMVSPTSPAAGERVTLRGRVLDGDGQPVPDALVEVWQADANGRYPHPADPEHAQADPHFRGFGRSDTRRPGDTFVFHTVKPGAVVRPGQPTLAPHLQLWVGMRGLLTHTMTRVFLGDEDNSADPVFASIPAERRHTLLARREETPGGTVYHFDIRMQGPDETVFFDV</sequence>
<dbReference type="InterPro" id="IPR050770">
    <property type="entry name" value="Intradiol_RC_Dioxygenase"/>
</dbReference>
<dbReference type="PANTHER" id="PTHR33711:SF9">
    <property type="entry name" value="PROTOCATECHUATE 3,4-DIOXYGENASE ALPHA CHAIN"/>
    <property type="match status" value="1"/>
</dbReference>
<reference evidence="6" key="1">
    <citation type="submission" date="2022-07" db="EMBL/GenBank/DDBJ databases">
        <title>Complete Genome Sequence of the Radioresistant Bacterium Deinococcus aetherius ST0316, Isolated from the Air Dust collected in Lower Stratosphere above Japan.</title>
        <authorList>
            <person name="Satoh K."/>
            <person name="Hagiwara K."/>
            <person name="Katsumata K."/>
            <person name="Kubo A."/>
            <person name="Yokobori S."/>
            <person name="Yamagishi A."/>
            <person name="Oono Y."/>
            <person name="Narumi I."/>
        </authorList>
    </citation>
    <scope>NUCLEOTIDE SEQUENCE</scope>
    <source>
        <strain evidence="6">ST0316</strain>
        <plasmid evidence="6">pDAETH-1</plasmid>
    </source>
</reference>